<evidence type="ECO:0000313" key="2">
    <source>
        <dbReference type="EMBL" id="CAB0010844.1"/>
    </source>
</evidence>
<reference evidence="2 3" key="1">
    <citation type="submission" date="2020-02" db="EMBL/GenBank/DDBJ databases">
        <authorList>
            <person name="Ferguson B K."/>
        </authorList>
    </citation>
    <scope>NUCLEOTIDE SEQUENCE [LARGE SCALE GENOMIC DNA]</scope>
</reference>
<dbReference type="AlphaFoldDB" id="A0A6H5H482"/>
<evidence type="ECO:0000313" key="3">
    <source>
        <dbReference type="Proteomes" id="UP000479000"/>
    </source>
</evidence>
<protein>
    <submittedName>
        <fullName evidence="2">Uncharacterized protein</fullName>
    </submittedName>
</protein>
<dbReference type="Proteomes" id="UP000479000">
    <property type="component" value="Unassembled WGS sequence"/>
</dbReference>
<proteinExistence type="predicted"/>
<sequence>DVQNELKDKQKEQEETENQGKEEFLQPAFAIKCPSHVIRYSSGTATVIGSSSDTDVEQDVRASKIGEHAVACAIRAALPSSEPSDIGEEASEMKEQDAIGFRSFETSPSHLVSGSCARICGVPSARMETNRHWLGGDLSLPIL</sequence>
<name>A0A6H5H482_9HEMI</name>
<organism evidence="2 3">
    <name type="scientific">Nesidiocoris tenuis</name>
    <dbReference type="NCBI Taxonomy" id="355587"/>
    <lineage>
        <taxon>Eukaryota</taxon>
        <taxon>Metazoa</taxon>
        <taxon>Ecdysozoa</taxon>
        <taxon>Arthropoda</taxon>
        <taxon>Hexapoda</taxon>
        <taxon>Insecta</taxon>
        <taxon>Pterygota</taxon>
        <taxon>Neoptera</taxon>
        <taxon>Paraneoptera</taxon>
        <taxon>Hemiptera</taxon>
        <taxon>Heteroptera</taxon>
        <taxon>Panheteroptera</taxon>
        <taxon>Cimicomorpha</taxon>
        <taxon>Miridae</taxon>
        <taxon>Dicyphina</taxon>
        <taxon>Nesidiocoris</taxon>
    </lineage>
</organism>
<gene>
    <name evidence="2" type="ORF">NTEN_LOCUS15839</name>
</gene>
<accession>A0A6H5H482</accession>
<feature type="region of interest" description="Disordered" evidence="1">
    <location>
        <begin position="1"/>
        <end position="23"/>
    </location>
</feature>
<dbReference type="EMBL" id="CADCXU010023343">
    <property type="protein sequence ID" value="CAB0010844.1"/>
    <property type="molecule type" value="Genomic_DNA"/>
</dbReference>
<evidence type="ECO:0000256" key="1">
    <source>
        <dbReference type="SAM" id="MobiDB-lite"/>
    </source>
</evidence>
<dbReference type="OrthoDB" id="8196513at2759"/>
<keyword evidence="3" id="KW-1185">Reference proteome</keyword>
<feature type="non-terminal residue" evidence="2">
    <location>
        <position position="1"/>
    </location>
</feature>